<reference evidence="2 3" key="1">
    <citation type="submission" date="2021-01" db="EMBL/GenBank/DDBJ databases">
        <title>Tumebacillus sp. strain ITR2 16S ribosomal RNA gene Genome sequencing and assembly.</title>
        <authorList>
            <person name="Kang M."/>
        </authorList>
    </citation>
    <scope>NUCLEOTIDE SEQUENCE [LARGE SCALE GENOMIC DNA]</scope>
    <source>
        <strain evidence="2 3">ITR2</strain>
    </source>
</reference>
<dbReference type="Proteomes" id="UP000602284">
    <property type="component" value="Unassembled WGS sequence"/>
</dbReference>
<comment type="caution">
    <text evidence="2">The sequence shown here is derived from an EMBL/GenBank/DDBJ whole genome shotgun (WGS) entry which is preliminary data.</text>
</comment>
<feature type="domain" description="N-acetyltransferase" evidence="1">
    <location>
        <begin position="1"/>
        <end position="153"/>
    </location>
</feature>
<accession>A0ABS1JGA8</accession>
<dbReference type="Gene3D" id="3.40.630.30">
    <property type="match status" value="1"/>
</dbReference>
<evidence type="ECO:0000259" key="1">
    <source>
        <dbReference type="PROSITE" id="PS51186"/>
    </source>
</evidence>
<dbReference type="InterPro" id="IPR016181">
    <property type="entry name" value="Acyl_CoA_acyltransferase"/>
</dbReference>
<evidence type="ECO:0000313" key="3">
    <source>
        <dbReference type="Proteomes" id="UP000602284"/>
    </source>
</evidence>
<keyword evidence="3" id="KW-1185">Reference proteome</keyword>
<sequence>MEIRLAEETDHAYLVREYLQHYSPDFQEAERYAESNMKWDRTLMIEGDGLILGTLSWGAREGIQSGIAQLTGLRIIPSRRRQGLAGRLLEAGFQDMQTYFAERSAAVRRIYALIPEDQPGADRLLTARGFDRVVHLQNWREDGLGDWLYVFIST</sequence>
<evidence type="ECO:0000313" key="2">
    <source>
        <dbReference type="EMBL" id="MBL0389309.1"/>
    </source>
</evidence>
<name>A0ABS1JGA8_9BACL</name>
<organism evidence="2 3">
    <name type="scientific">Tumebacillus amylolyticus</name>
    <dbReference type="NCBI Taxonomy" id="2801339"/>
    <lineage>
        <taxon>Bacteria</taxon>
        <taxon>Bacillati</taxon>
        <taxon>Bacillota</taxon>
        <taxon>Bacilli</taxon>
        <taxon>Bacillales</taxon>
        <taxon>Alicyclobacillaceae</taxon>
        <taxon>Tumebacillus</taxon>
    </lineage>
</organism>
<dbReference type="Pfam" id="PF00583">
    <property type="entry name" value="Acetyltransf_1"/>
    <property type="match status" value="1"/>
</dbReference>
<dbReference type="EMBL" id="JAEQNB010000010">
    <property type="protein sequence ID" value="MBL0389309.1"/>
    <property type="molecule type" value="Genomic_DNA"/>
</dbReference>
<protein>
    <submittedName>
        <fullName evidence="2">GNAT family N-acetyltransferase</fullName>
    </submittedName>
</protein>
<dbReference type="RefSeq" id="WP_201638307.1">
    <property type="nucleotide sequence ID" value="NZ_JAEQNB010000010.1"/>
</dbReference>
<proteinExistence type="predicted"/>
<dbReference type="SUPFAM" id="SSF55729">
    <property type="entry name" value="Acyl-CoA N-acyltransferases (Nat)"/>
    <property type="match status" value="1"/>
</dbReference>
<dbReference type="CDD" id="cd04301">
    <property type="entry name" value="NAT_SF"/>
    <property type="match status" value="1"/>
</dbReference>
<dbReference type="PROSITE" id="PS51186">
    <property type="entry name" value="GNAT"/>
    <property type="match status" value="1"/>
</dbReference>
<gene>
    <name evidence="2" type="ORF">JJB07_22210</name>
</gene>
<dbReference type="InterPro" id="IPR000182">
    <property type="entry name" value="GNAT_dom"/>
</dbReference>